<dbReference type="CDD" id="cd11713">
    <property type="entry name" value="GINS_A_psf3"/>
    <property type="match status" value="1"/>
</dbReference>
<dbReference type="InParanoid" id="A0A1Z5K7H0"/>
<dbReference type="SUPFAM" id="SSF160059">
    <property type="entry name" value="PriA/YqbF domain"/>
    <property type="match status" value="1"/>
</dbReference>
<dbReference type="PANTHER" id="PTHR22768">
    <property type="entry name" value="DNA REPLICATION COMPLEX GINS PROTEIN PSF3"/>
    <property type="match status" value="1"/>
</dbReference>
<comment type="caution">
    <text evidence="2">The sequence shown here is derived from an EMBL/GenBank/DDBJ whole genome shotgun (WGS) entry which is preliminary data.</text>
</comment>
<dbReference type="Proteomes" id="UP000198406">
    <property type="component" value="Unassembled WGS sequence"/>
</dbReference>
<dbReference type="GO" id="GO:0000811">
    <property type="term" value="C:GINS complex"/>
    <property type="evidence" value="ECO:0007669"/>
    <property type="project" value="TreeGrafter"/>
</dbReference>
<dbReference type="Pfam" id="PF22466">
    <property type="entry name" value="PSF3_N"/>
    <property type="match status" value="1"/>
</dbReference>
<evidence type="ECO:0000313" key="3">
    <source>
        <dbReference type="Proteomes" id="UP000198406"/>
    </source>
</evidence>
<evidence type="ECO:0000313" key="2">
    <source>
        <dbReference type="EMBL" id="GAX22125.1"/>
    </source>
</evidence>
<dbReference type="OrthoDB" id="10251744at2759"/>
<dbReference type="EMBL" id="BDSP01000177">
    <property type="protein sequence ID" value="GAX22125.1"/>
    <property type="molecule type" value="Genomic_DNA"/>
</dbReference>
<sequence>MLTKNYFDVDAILAEEELVPCQSNFDFSYLSHLDPDERPGKRHYLPEGTKFKVPVWAVEKWATLGFVKLSLPRHFGRKARERIEAGEADIRKRNERFFIAGKRLGELLDTYTAHVEKAWRRSGDSDLRLLELIKRESAQLRRTLLSAYTGQRLSQTLNWALSSVGDDVTEYTKGLTELERRLFLSGATAASSHEAWKVYGNGRLLPVTEHKRTIRSVTPDLQVPGNKRQRIS</sequence>
<dbReference type="AlphaFoldDB" id="A0A1Z5K7H0"/>
<dbReference type="GO" id="GO:1902975">
    <property type="term" value="P:mitotic DNA replication initiation"/>
    <property type="evidence" value="ECO:0007669"/>
    <property type="project" value="TreeGrafter"/>
</dbReference>
<organism evidence="2 3">
    <name type="scientific">Fistulifera solaris</name>
    <name type="common">Oleaginous diatom</name>
    <dbReference type="NCBI Taxonomy" id="1519565"/>
    <lineage>
        <taxon>Eukaryota</taxon>
        <taxon>Sar</taxon>
        <taxon>Stramenopiles</taxon>
        <taxon>Ochrophyta</taxon>
        <taxon>Bacillariophyta</taxon>
        <taxon>Bacillariophyceae</taxon>
        <taxon>Bacillariophycidae</taxon>
        <taxon>Naviculales</taxon>
        <taxon>Naviculaceae</taxon>
        <taxon>Fistulifera</taxon>
    </lineage>
</organism>
<dbReference type="InterPro" id="IPR038437">
    <property type="entry name" value="GINS_Psf3_sf"/>
</dbReference>
<dbReference type="SUPFAM" id="SSF158573">
    <property type="entry name" value="GINS helical bundle-like"/>
    <property type="match status" value="1"/>
</dbReference>
<dbReference type="InterPro" id="IPR010492">
    <property type="entry name" value="GINS_Psf3"/>
</dbReference>
<reference evidence="2 3" key="1">
    <citation type="journal article" date="2015" name="Plant Cell">
        <title>Oil accumulation by the oleaginous diatom Fistulifera solaris as revealed by the genome and transcriptome.</title>
        <authorList>
            <person name="Tanaka T."/>
            <person name="Maeda Y."/>
            <person name="Veluchamy A."/>
            <person name="Tanaka M."/>
            <person name="Abida H."/>
            <person name="Marechal E."/>
            <person name="Bowler C."/>
            <person name="Muto M."/>
            <person name="Sunaga Y."/>
            <person name="Tanaka M."/>
            <person name="Yoshino T."/>
            <person name="Taniguchi T."/>
            <person name="Fukuda Y."/>
            <person name="Nemoto M."/>
            <person name="Matsumoto M."/>
            <person name="Wong P.S."/>
            <person name="Aburatani S."/>
            <person name="Fujibuchi W."/>
        </authorList>
    </citation>
    <scope>NUCLEOTIDE SEQUENCE [LARGE SCALE GENOMIC DNA]</scope>
    <source>
        <strain evidence="2 3">JPCC DA0580</strain>
    </source>
</reference>
<keyword evidence="3" id="KW-1185">Reference proteome</keyword>
<name>A0A1Z5K7H0_FISSO</name>
<dbReference type="PANTHER" id="PTHR22768:SF0">
    <property type="entry name" value="DNA REPLICATION COMPLEX GINS PROTEIN PSF3"/>
    <property type="match status" value="1"/>
</dbReference>
<dbReference type="CDD" id="cd21693">
    <property type="entry name" value="GINS_B_Psf3"/>
    <property type="match status" value="1"/>
</dbReference>
<evidence type="ECO:0000259" key="1">
    <source>
        <dbReference type="Pfam" id="PF22466"/>
    </source>
</evidence>
<gene>
    <name evidence="2" type="ORF">FisN_6Hh374</name>
</gene>
<dbReference type="Gene3D" id="1.20.58.2050">
    <property type="match status" value="1"/>
</dbReference>
<dbReference type="InterPro" id="IPR036224">
    <property type="entry name" value="GINS_bundle-like_dom_sf"/>
</dbReference>
<protein>
    <recommendedName>
        <fullName evidence="1">DNA replication complex GINS protein PSF3 N-terminal domain-containing protein</fullName>
    </recommendedName>
</protein>
<dbReference type="InterPro" id="IPR055221">
    <property type="entry name" value="PSF3_N"/>
</dbReference>
<feature type="domain" description="DNA replication complex GINS protein PSF3 N-terminal" evidence="1">
    <location>
        <begin position="7"/>
        <end position="57"/>
    </location>
</feature>
<proteinExistence type="predicted"/>
<accession>A0A1Z5K7H0</accession>